<evidence type="ECO:0000259" key="10">
    <source>
        <dbReference type="PROSITE" id="PS50268"/>
    </source>
</evidence>
<dbReference type="STRING" id="400727.A0A2T7PMR2"/>
<gene>
    <name evidence="11" type="ORF">C0Q70_05944</name>
</gene>
<evidence type="ECO:0000256" key="7">
    <source>
        <dbReference type="ARBA" id="ARBA00023136"/>
    </source>
</evidence>
<feature type="domain" description="Cadherin" evidence="10">
    <location>
        <begin position="72"/>
        <end position="180"/>
    </location>
</feature>
<evidence type="ECO:0000313" key="12">
    <source>
        <dbReference type="Proteomes" id="UP000245119"/>
    </source>
</evidence>
<evidence type="ECO:0000256" key="9">
    <source>
        <dbReference type="PROSITE-ProRule" id="PRU00043"/>
    </source>
</evidence>
<dbReference type="OrthoDB" id="6252479at2759"/>
<keyword evidence="3" id="KW-0677">Repeat</keyword>
<dbReference type="InterPro" id="IPR050971">
    <property type="entry name" value="Cadherin-domain_protein"/>
</dbReference>
<evidence type="ECO:0000256" key="8">
    <source>
        <dbReference type="ARBA" id="ARBA00023180"/>
    </source>
</evidence>
<dbReference type="Pfam" id="PF00028">
    <property type="entry name" value="Cadherin"/>
    <property type="match status" value="4"/>
</dbReference>
<dbReference type="GO" id="GO:0005509">
    <property type="term" value="F:calcium ion binding"/>
    <property type="evidence" value="ECO:0007669"/>
    <property type="project" value="UniProtKB-UniRule"/>
</dbReference>
<dbReference type="SMART" id="SM00112">
    <property type="entry name" value="CA"/>
    <property type="match status" value="3"/>
</dbReference>
<dbReference type="InterPro" id="IPR015919">
    <property type="entry name" value="Cadherin-like_sf"/>
</dbReference>
<comment type="caution">
    <text evidence="11">The sequence shown here is derived from an EMBL/GenBank/DDBJ whole genome shotgun (WGS) entry which is preliminary data.</text>
</comment>
<evidence type="ECO:0000256" key="4">
    <source>
        <dbReference type="ARBA" id="ARBA00022837"/>
    </source>
</evidence>
<keyword evidence="8" id="KW-0325">Glycoprotein</keyword>
<dbReference type="SUPFAM" id="SSF49313">
    <property type="entry name" value="Cadherin-like"/>
    <property type="match status" value="4"/>
</dbReference>
<feature type="domain" description="Cadherin" evidence="10">
    <location>
        <begin position="282"/>
        <end position="394"/>
    </location>
</feature>
<dbReference type="PROSITE" id="PS00232">
    <property type="entry name" value="CADHERIN_1"/>
    <property type="match status" value="2"/>
</dbReference>
<name>A0A2T7PMR2_POMCA</name>
<keyword evidence="2" id="KW-0812">Transmembrane</keyword>
<dbReference type="InterPro" id="IPR020894">
    <property type="entry name" value="Cadherin_CS"/>
</dbReference>
<dbReference type="InterPro" id="IPR002126">
    <property type="entry name" value="Cadherin-like_dom"/>
</dbReference>
<evidence type="ECO:0000256" key="3">
    <source>
        <dbReference type="ARBA" id="ARBA00022737"/>
    </source>
</evidence>
<protein>
    <recommendedName>
        <fullName evidence="10">Cadherin domain-containing protein</fullName>
    </recommendedName>
</protein>
<dbReference type="GO" id="GO:0007156">
    <property type="term" value="P:homophilic cell adhesion via plasma membrane adhesion molecules"/>
    <property type="evidence" value="ECO:0007669"/>
    <property type="project" value="InterPro"/>
</dbReference>
<dbReference type="GO" id="GO:0005911">
    <property type="term" value="C:cell-cell junction"/>
    <property type="evidence" value="ECO:0007669"/>
    <property type="project" value="TreeGrafter"/>
</dbReference>
<dbReference type="Proteomes" id="UP000245119">
    <property type="component" value="Linkage Group LG3"/>
</dbReference>
<accession>A0A2T7PMR2</accession>
<dbReference type="EMBL" id="PZQS01000003">
    <property type="protein sequence ID" value="PVD34667.1"/>
    <property type="molecule type" value="Genomic_DNA"/>
</dbReference>
<dbReference type="PRINTS" id="PR00205">
    <property type="entry name" value="CADHERIN"/>
</dbReference>
<evidence type="ECO:0000313" key="11">
    <source>
        <dbReference type="EMBL" id="PVD34667.1"/>
    </source>
</evidence>
<organism evidence="11 12">
    <name type="scientific">Pomacea canaliculata</name>
    <name type="common">Golden apple snail</name>
    <dbReference type="NCBI Taxonomy" id="400727"/>
    <lineage>
        <taxon>Eukaryota</taxon>
        <taxon>Metazoa</taxon>
        <taxon>Spiralia</taxon>
        <taxon>Lophotrochozoa</taxon>
        <taxon>Mollusca</taxon>
        <taxon>Gastropoda</taxon>
        <taxon>Caenogastropoda</taxon>
        <taxon>Architaenioglossa</taxon>
        <taxon>Ampullarioidea</taxon>
        <taxon>Ampullariidae</taxon>
        <taxon>Pomacea</taxon>
    </lineage>
</organism>
<keyword evidence="5" id="KW-0130">Cell adhesion</keyword>
<sequence>MFFSIYSGNDDGMFNLDGYTGKLYLARQLDYESKRQYLLNISVTDAGFPSLSSFIFFTVEVVDANDNAPEFVDGFKTINVREDTRNSELIATLSAVDRDSGDFGRVQFAIISQDPAGQTFSIDPTFGKIRVTGELDRETTTFYRLVITATDQAMPRSLSHTTQKSLNINIMDVNDNPPVFRSAPAYVIPSNARSNQIVAEVFANDADLGENAHVLYSLPSGSTLFALHPDTGQLSLLRVLPAIPYFYTLRVMARDNGSEVQRSTETNITIILSSSETGPVFENSLYSGSLSENSSPGTSVFRVAAPGTREDVVVEYYLTGIMSAVIQRGAIFAVHPTTGVVTNRVMLDRETLGDTFTLAITAAEQGGSTPRTRTTEVKLFFPLRDLGGAFKPACARGNCDVRWNISINYYHLMG</sequence>
<dbReference type="FunFam" id="2.60.40.60:FF:000081">
    <property type="entry name" value="protocadherin Fat 4"/>
    <property type="match status" value="1"/>
</dbReference>
<dbReference type="CDD" id="cd11304">
    <property type="entry name" value="Cadherin_repeat"/>
    <property type="match status" value="4"/>
</dbReference>
<dbReference type="PANTHER" id="PTHR24025:SF23">
    <property type="entry name" value="NEURAL-CADHERIN"/>
    <property type="match status" value="1"/>
</dbReference>
<dbReference type="AlphaFoldDB" id="A0A2T7PMR2"/>
<comment type="subcellular location">
    <subcellularLocation>
        <location evidence="1">Membrane</location>
    </subcellularLocation>
</comment>
<evidence type="ECO:0000256" key="1">
    <source>
        <dbReference type="ARBA" id="ARBA00004370"/>
    </source>
</evidence>
<evidence type="ECO:0000256" key="2">
    <source>
        <dbReference type="ARBA" id="ARBA00022692"/>
    </source>
</evidence>
<proteinExistence type="predicted"/>
<keyword evidence="6" id="KW-1133">Transmembrane helix</keyword>
<keyword evidence="12" id="KW-1185">Reference proteome</keyword>
<keyword evidence="4 9" id="KW-0106">Calcium</keyword>
<reference evidence="11 12" key="1">
    <citation type="submission" date="2018-04" db="EMBL/GenBank/DDBJ databases">
        <title>The genome of golden apple snail Pomacea canaliculata provides insight into stress tolerance and invasive adaptation.</title>
        <authorList>
            <person name="Liu C."/>
            <person name="Liu B."/>
            <person name="Ren Y."/>
            <person name="Zhang Y."/>
            <person name="Wang H."/>
            <person name="Li S."/>
            <person name="Jiang F."/>
            <person name="Yin L."/>
            <person name="Zhang G."/>
            <person name="Qian W."/>
            <person name="Fan W."/>
        </authorList>
    </citation>
    <scope>NUCLEOTIDE SEQUENCE [LARGE SCALE GENOMIC DNA]</scope>
    <source>
        <strain evidence="11">SZHN2017</strain>
        <tissue evidence="11">Muscle</tissue>
    </source>
</reference>
<keyword evidence="7" id="KW-0472">Membrane</keyword>
<dbReference type="PANTHER" id="PTHR24025">
    <property type="entry name" value="DESMOGLEIN FAMILY MEMBER"/>
    <property type="match status" value="1"/>
</dbReference>
<feature type="domain" description="Cadherin" evidence="10">
    <location>
        <begin position="180"/>
        <end position="281"/>
    </location>
</feature>
<evidence type="ECO:0000256" key="6">
    <source>
        <dbReference type="ARBA" id="ARBA00022989"/>
    </source>
</evidence>
<feature type="domain" description="Cadherin" evidence="10">
    <location>
        <begin position="3"/>
        <end position="71"/>
    </location>
</feature>
<evidence type="ECO:0000256" key="5">
    <source>
        <dbReference type="ARBA" id="ARBA00022889"/>
    </source>
</evidence>
<dbReference type="GO" id="GO:0005886">
    <property type="term" value="C:plasma membrane"/>
    <property type="evidence" value="ECO:0007669"/>
    <property type="project" value="InterPro"/>
</dbReference>
<dbReference type="Gene3D" id="2.60.40.60">
    <property type="entry name" value="Cadherins"/>
    <property type="match status" value="4"/>
</dbReference>
<dbReference type="GO" id="GO:0009653">
    <property type="term" value="P:anatomical structure morphogenesis"/>
    <property type="evidence" value="ECO:0007669"/>
    <property type="project" value="UniProtKB-ARBA"/>
</dbReference>
<dbReference type="PROSITE" id="PS50268">
    <property type="entry name" value="CADHERIN_2"/>
    <property type="match status" value="4"/>
</dbReference>